<evidence type="ECO:0000313" key="3">
    <source>
        <dbReference type="EMBL" id="MFD0872532.1"/>
    </source>
</evidence>
<dbReference type="InterPro" id="IPR000073">
    <property type="entry name" value="AB_hydrolase_1"/>
</dbReference>
<dbReference type="InterPro" id="IPR050266">
    <property type="entry name" value="AB_hydrolase_sf"/>
</dbReference>
<reference evidence="4" key="1">
    <citation type="journal article" date="2019" name="Int. J. Syst. Evol. Microbiol.">
        <title>The Global Catalogue of Microorganisms (GCM) 10K type strain sequencing project: providing services to taxonomists for standard genome sequencing and annotation.</title>
        <authorList>
            <consortium name="The Broad Institute Genomics Platform"/>
            <consortium name="The Broad Institute Genome Sequencing Center for Infectious Disease"/>
            <person name="Wu L."/>
            <person name="Ma J."/>
        </authorList>
    </citation>
    <scope>NUCLEOTIDE SEQUENCE [LARGE SCALE GENOMIC DNA]</scope>
    <source>
        <strain evidence="4">CCUG 57263</strain>
    </source>
</reference>
<dbReference type="Proteomes" id="UP001597120">
    <property type="component" value="Unassembled WGS sequence"/>
</dbReference>
<gene>
    <name evidence="3" type="ORF">ACFQ03_25745</name>
</gene>
<dbReference type="Gene3D" id="3.40.50.1820">
    <property type="entry name" value="alpha/beta hydrolase"/>
    <property type="match status" value="1"/>
</dbReference>
<comment type="caution">
    <text evidence="3">The sequence shown here is derived from an EMBL/GenBank/DDBJ whole genome shotgun (WGS) entry which is preliminary data.</text>
</comment>
<keyword evidence="4" id="KW-1185">Reference proteome</keyword>
<dbReference type="PANTHER" id="PTHR43798">
    <property type="entry name" value="MONOACYLGLYCEROL LIPASE"/>
    <property type="match status" value="1"/>
</dbReference>
<accession>A0ABW3DGD7</accession>
<sequence>MSTRACMLIHGFTGGPYELGPLADYLRKRGVLCTVPELPGHGGKLRELKRYTRADWIAKALTEAEELVERCGPIDLVGFSMGGLLATYVANRLPVRRLALLGTPVIYISPGRMIRDIAERLAGSRTKDTPGKAGTPVRAVVEFMKLVKEIRPEFEQVSVPTLIVQGAEDHIVHPYSAKYIYEKISAPKELLILPNSRHLLCFGEEADRLFGEVEQFLQY</sequence>
<dbReference type="RefSeq" id="WP_379291881.1">
    <property type="nucleotide sequence ID" value="NZ_JBHTIU010000111.1"/>
</dbReference>
<dbReference type="EMBL" id="JBHTIU010000111">
    <property type="protein sequence ID" value="MFD0872532.1"/>
    <property type="molecule type" value="Genomic_DNA"/>
</dbReference>
<proteinExistence type="predicted"/>
<evidence type="ECO:0000313" key="4">
    <source>
        <dbReference type="Proteomes" id="UP001597120"/>
    </source>
</evidence>
<evidence type="ECO:0000256" key="1">
    <source>
        <dbReference type="ARBA" id="ARBA00022801"/>
    </source>
</evidence>
<dbReference type="Pfam" id="PF12697">
    <property type="entry name" value="Abhydrolase_6"/>
    <property type="match status" value="1"/>
</dbReference>
<dbReference type="PANTHER" id="PTHR43798:SF31">
    <property type="entry name" value="AB HYDROLASE SUPERFAMILY PROTEIN YCLE"/>
    <property type="match status" value="1"/>
</dbReference>
<feature type="domain" description="AB hydrolase-1" evidence="2">
    <location>
        <begin position="8"/>
        <end position="209"/>
    </location>
</feature>
<dbReference type="InterPro" id="IPR012354">
    <property type="entry name" value="Esterase_lipase"/>
</dbReference>
<organism evidence="3 4">
    <name type="scientific">Paenibacillus residui</name>
    <dbReference type="NCBI Taxonomy" id="629724"/>
    <lineage>
        <taxon>Bacteria</taxon>
        <taxon>Bacillati</taxon>
        <taxon>Bacillota</taxon>
        <taxon>Bacilli</taxon>
        <taxon>Bacillales</taxon>
        <taxon>Paenibacillaceae</taxon>
        <taxon>Paenibacillus</taxon>
    </lineage>
</organism>
<dbReference type="SUPFAM" id="SSF53474">
    <property type="entry name" value="alpha/beta-Hydrolases"/>
    <property type="match status" value="1"/>
</dbReference>
<protein>
    <submittedName>
        <fullName evidence="3">Alpha/beta hydrolase</fullName>
    </submittedName>
</protein>
<evidence type="ECO:0000259" key="2">
    <source>
        <dbReference type="Pfam" id="PF12697"/>
    </source>
</evidence>
<name>A0ABW3DGD7_9BACL</name>
<dbReference type="GO" id="GO:0016787">
    <property type="term" value="F:hydrolase activity"/>
    <property type="evidence" value="ECO:0007669"/>
    <property type="project" value="UniProtKB-KW"/>
</dbReference>
<dbReference type="PIRSF" id="PIRSF017388">
    <property type="entry name" value="Esterase_lipase"/>
    <property type="match status" value="1"/>
</dbReference>
<dbReference type="InterPro" id="IPR029058">
    <property type="entry name" value="AB_hydrolase_fold"/>
</dbReference>
<keyword evidence="1 3" id="KW-0378">Hydrolase</keyword>